<proteinExistence type="predicted"/>
<sequence>MQYLGKLEQEPEQSTIISQQQQPICQELGSPSGKRHLYNARKNSHKITSTLVIIRQATAKNIRANKPIKSNTNTFVIVNFIYNILNNK</sequence>
<evidence type="ECO:0000313" key="2">
    <source>
        <dbReference type="EMBL" id="QHT95006.1"/>
    </source>
</evidence>
<dbReference type="AlphaFoldDB" id="A0A6C0IRG4"/>
<feature type="region of interest" description="Disordered" evidence="1">
    <location>
        <begin position="1"/>
        <end position="21"/>
    </location>
</feature>
<dbReference type="EMBL" id="MN740233">
    <property type="protein sequence ID" value="QHT95006.1"/>
    <property type="molecule type" value="Genomic_DNA"/>
</dbReference>
<evidence type="ECO:0000256" key="1">
    <source>
        <dbReference type="SAM" id="MobiDB-lite"/>
    </source>
</evidence>
<organism evidence="2">
    <name type="scientific">viral metagenome</name>
    <dbReference type="NCBI Taxonomy" id="1070528"/>
    <lineage>
        <taxon>unclassified sequences</taxon>
        <taxon>metagenomes</taxon>
        <taxon>organismal metagenomes</taxon>
    </lineage>
</organism>
<accession>A0A6C0IRG4</accession>
<name>A0A6C0IRG4_9ZZZZ</name>
<protein>
    <submittedName>
        <fullName evidence="2">Uncharacterized protein</fullName>
    </submittedName>
</protein>
<feature type="compositionally biased region" description="Low complexity" evidence="1">
    <location>
        <begin position="12"/>
        <end position="21"/>
    </location>
</feature>
<reference evidence="2" key="1">
    <citation type="journal article" date="2020" name="Nature">
        <title>Giant virus diversity and host interactions through global metagenomics.</title>
        <authorList>
            <person name="Schulz F."/>
            <person name="Roux S."/>
            <person name="Paez-Espino D."/>
            <person name="Jungbluth S."/>
            <person name="Walsh D.A."/>
            <person name="Denef V.J."/>
            <person name="McMahon K.D."/>
            <person name="Konstantinidis K.T."/>
            <person name="Eloe-Fadrosh E.A."/>
            <person name="Kyrpides N.C."/>
            <person name="Woyke T."/>
        </authorList>
    </citation>
    <scope>NUCLEOTIDE SEQUENCE</scope>
    <source>
        <strain evidence="2">GVMAG-M-3300024261-37</strain>
    </source>
</reference>